<evidence type="ECO:0000313" key="1">
    <source>
        <dbReference type="EMBL" id="KAI0058417.1"/>
    </source>
</evidence>
<dbReference type="EMBL" id="MU277235">
    <property type="protein sequence ID" value="KAI0058417.1"/>
    <property type="molecule type" value="Genomic_DNA"/>
</dbReference>
<sequence length="497" mass="52116">MGWKAPTNKFSSLSTLSMALEKLKMPPPSRPATSVGFNDTAQRSSGEQETQDDSVVGRTTSKTGKSIRGPSPIKRATTVSSITSAKHTASGSKASVYVRPAHKAPVAGPSRINLGSGIVRGKPVRSATNIFGGPMRVTEKVSKKSSLPVVMGSPVKGGSLTEEAEEADMATMSNAAGNGEAAEENGEKRAAIPRVEPMDLSAAIRETDPVARGLMGPPGDSHQEVAPPDRWKANPSRRASMASQLLSQTLAELPQTPPRKAKASVEPVQSGSPRSPSERAKTLRSASGGHMTGSKSAPGALGKGNGVGAHVTASGSDSASGSGKKKLAHTLKVLKSCTVFVDVRSDDGDDAGGLFVDMLRGLGARILGSAGTTCTHIVYKNGLMSTLTKYRLMDEPKPFVVGIAWVVECAEQRAKADESKFLVDLELVNVAGTNKRRRSMLPKHIYSMPRTPPSRPWMSSAGAGTSSSAGDQSMDGNSSDLPPLERARKRRSLMLGR</sequence>
<accession>A0ACB8SQA7</accession>
<gene>
    <name evidence="1" type="ORF">BV25DRAFT_1810764</name>
</gene>
<dbReference type="Proteomes" id="UP000814140">
    <property type="component" value="Unassembled WGS sequence"/>
</dbReference>
<protein>
    <submittedName>
        <fullName evidence="1">Uncharacterized protein</fullName>
    </submittedName>
</protein>
<reference evidence="1" key="2">
    <citation type="journal article" date="2022" name="New Phytol.">
        <title>Evolutionary transition to the ectomycorrhizal habit in the genomes of a hyperdiverse lineage of mushroom-forming fungi.</title>
        <authorList>
            <person name="Looney B."/>
            <person name="Miyauchi S."/>
            <person name="Morin E."/>
            <person name="Drula E."/>
            <person name="Courty P.E."/>
            <person name="Kohler A."/>
            <person name="Kuo A."/>
            <person name="LaButti K."/>
            <person name="Pangilinan J."/>
            <person name="Lipzen A."/>
            <person name="Riley R."/>
            <person name="Andreopoulos W."/>
            <person name="He G."/>
            <person name="Johnson J."/>
            <person name="Nolan M."/>
            <person name="Tritt A."/>
            <person name="Barry K.W."/>
            <person name="Grigoriev I.V."/>
            <person name="Nagy L.G."/>
            <person name="Hibbett D."/>
            <person name="Henrissat B."/>
            <person name="Matheny P.B."/>
            <person name="Labbe J."/>
            <person name="Martin F.M."/>
        </authorList>
    </citation>
    <scope>NUCLEOTIDE SEQUENCE</scope>
    <source>
        <strain evidence="1">HHB10654</strain>
    </source>
</reference>
<evidence type="ECO:0000313" key="2">
    <source>
        <dbReference type="Proteomes" id="UP000814140"/>
    </source>
</evidence>
<reference evidence="1" key="1">
    <citation type="submission" date="2021-03" db="EMBL/GenBank/DDBJ databases">
        <authorList>
            <consortium name="DOE Joint Genome Institute"/>
            <person name="Ahrendt S."/>
            <person name="Looney B.P."/>
            <person name="Miyauchi S."/>
            <person name="Morin E."/>
            <person name="Drula E."/>
            <person name="Courty P.E."/>
            <person name="Chicoki N."/>
            <person name="Fauchery L."/>
            <person name="Kohler A."/>
            <person name="Kuo A."/>
            <person name="Labutti K."/>
            <person name="Pangilinan J."/>
            <person name="Lipzen A."/>
            <person name="Riley R."/>
            <person name="Andreopoulos W."/>
            <person name="He G."/>
            <person name="Johnson J."/>
            <person name="Barry K.W."/>
            <person name="Grigoriev I.V."/>
            <person name="Nagy L."/>
            <person name="Hibbett D."/>
            <person name="Henrissat B."/>
            <person name="Matheny P.B."/>
            <person name="Labbe J."/>
            <person name="Martin F."/>
        </authorList>
    </citation>
    <scope>NUCLEOTIDE SEQUENCE</scope>
    <source>
        <strain evidence="1">HHB10654</strain>
    </source>
</reference>
<keyword evidence="2" id="KW-1185">Reference proteome</keyword>
<name>A0ACB8SQA7_9AGAM</name>
<comment type="caution">
    <text evidence="1">The sequence shown here is derived from an EMBL/GenBank/DDBJ whole genome shotgun (WGS) entry which is preliminary data.</text>
</comment>
<organism evidence="1 2">
    <name type="scientific">Artomyces pyxidatus</name>
    <dbReference type="NCBI Taxonomy" id="48021"/>
    <lineage>
        <taxon>Eukaryota</taxon>
        <taxon>Fungi</taxon>
        <taxon>Dikarya</taxon>
        <taxon>Basidiomycota</taxon>
        <taxon>Agaricomycotina</taxon>
        <taxon>Agaricomycetes</taxon>
        <taxon>Russulales</taxon>
        <taxon>Auriscalpiaceae</taxon>
        <taxon>Artomyces</taxon>
    </lineage>
</organism>
<proteinExistence type="predicted"/>